<reference evidence="6 7" key="1">
    <citation type="submission" date="2019-06" db="EMBL/GenBank/DDBJ databases">
        <title>Sequencing the genomes of 1000 actinobacteria strains.</title>
        <authorList>
            <person name="Klenk H.-P."/>
        </authorList>
    </citation>
    <scope>NUCLEOTIDE SEQUENCE [LARGE SCALE GENOMIC DNA]</scope>
    <source>
        <strain evidence="6 7">DSM 45679</strain>
    </source>
</reference>
<dbReference type="PANTHER" id="PTHR43248">
    <property type="entry name" value="2-SUCCINYL-6-HYDROXY-2,4-CYCLOHEXADIENE-1-CARBOXYLATE SYNTHASE"/>
    <property type="match status" value="1"/>
</dbReference>
<accession>A0A542DPR2</accession>
<evidence type="ECO:0000256" key="2">
    <source>
        <dbReference type="ARBA" id="ARBA00022729"/>
    </source>
</evidence>
<organism evidence="6 7">
    <name type="scientific">Amycolatopsis cihanbeyliensis</name>
    <dbReference type="NCBI Taxonomy" id="1128664"/>
    <lineage>
        <taxon>Bacteria</taxon>
        <taxon>Bacillati</taxon>
        <taxon>Actinomycetota</taxon>
        <taxon>Actinomycetes</taxon>
        <taxon>Pseudonocardiales</taxon>
        <taxon>Pseudonocardiaceae</taxon>
        <taxon>Amycolatopsis</taxon>
    </lineage>
</organism>
<evidence type="ECO:0000259" key="5">
    <source>
        <dbReference type="Pfam" id="PF00561"/>
    </source>
</evidence>
<sequence>MSRLVCFPNAVTVRSSSCIAEWHHHVVPARERYLLPASCLAAIGLLISSLTACSSDAGEQHGTVTETNGPVGPVPDGLDRFYAQPLTWEPCSPYATSANAERTFGATGQRCARLTVPLDYADPGGEEITIGLLRREASNPDARIGSLVLNPGGPGASGMVAAASTAKQVEGTPLGERFDLVGFDPRGVGASRPQVDCLTDAERDADRADDGETDGSPRGVAEQEAEAKTFARQCAQRTEHGPEMLANLGTRDVVKDMDVLRSALGDEKLSYVGYSYGTRIGYTYAEAFPGNVRALVLDGALDPEQNAVDSLVAQGKGFGVAFGEFVDWCVQRQDCALGSDPAGATGAYQDLVRPLIDNPVPAGERPLSYEDATTGTIQALYAEQFWEKLNTGLNQLKQRKAGMLMALADLYNQRDENGHYASTQDAFTAIRCVDDPRVTDKQEILEAQRRYEAVAPFLDDGRPDGAALDACAFWPVPSTSEPGLPRVDGVPSPLVVSTTNDPATPYEAGVNLARAMDGALVTFEGTQHTVFLQGNECVDGAGTAYLVDGTLPAEGTRCTPAK</sequence>
<name>A0A542DPR2_AMYCI</name>
<dbReference type="SUPFAM" id="SSF53474">
    <property type="entry name" value="alpha/beta-Hydrolases"/>
    <property type="match status" value="1"/>
</dbReference>
<dbReference type="Proteomes" id="UP000320876">
    <property type="component" value="Unassembled WGS sequence"/>
</dbReference>
<keyword evidence="3 6" id="KW-0378">Hydrolase</keyword>
<protein>
    <submittedName>
        <fullName evidence="6">Alpha/beta hydrolase family protein</fullName>
    </submittedName>
</protein>
<feature type="compositionally biased region" description="Basic and acidic residues" evidence="4">
    <location>
        <begin position="200"/>
        <end position="210"/>
    </location>
</feature>
<evidence type="ECO:0000313" key="6">
    <source>
        <dbReference type="EMBL" id="TQJ04974.1"/>
    </source>
</evidence>
<proteinExistence type="inferred from homology"/>
<dbReference type="InterPro" id="IPR000073">
    <property type="entry name" value="AB_hydrolase_1"/>
</dbReference>
<feature type="domain" description="AB hydrolase-1" evidence="5">
    <location>
        <begin position="147"/>
        <end position="534"/>
    </location>
</feature>
<dbReference type="PANTHER" id="PTHR43248:SF29">
    <property type="entry name" value="TRIPEPTIDYL AMINOPEPTIDASE"/>
    <property type="match status" value="1"/>
</dbReference>
<evidence type="ECO:0000256" key="4">
    <source>
        <dbReference type="SAM" id="MobiDB-lite"/>
    </source>
</evidence>
<evidence type="ECO:0000256" key="1">
    <source>
        <dbReference type="ARBA" id="ARBA00010088"/>
    </source>
</evidence>
<evidence type="ECO:0000313" key="7">
    <source>
        <dbReference type="Proteomes" id="UP000320876"/>
    </source>
</evidence>
<keyword evidence="2" id="KW-0732">Signal</keyword>
<gene>
    <name evidence="6" type="ORF">FB471_4786</name>
</gene>
<feature type="region of interest" description="Disordered" evidence="4">
    <location>
        <begin position="198"/>
        <end position="227"/>
    </location>
</feature>
<dbReference type="AlphaFoldDB" id="A0A542DPR2"/>
<keyword evidence="7" id="KW-1185">Reference proteome</keyword>
<dbReference type="InterPro" id="IPR051601">
    <property type="entry name" value="Serine_prot/Carboxylest_S33"/>
</dbReference>
<dbReference type="GO" id="GO:0016787">
    <property type="term" value="F:hydrolase activity"/>
    <property type="evidence" value="ECO:0007669"/>
    <property type="project" value="UniProtKB-KW"/>
</dbReference>
<dbReference type="InterPro" id="IPR029058">
    <property type="entry name" value="AB_hydrolase_fold"/>
</dbReference>
<dbReference type="Gene3D" id="3.40.50.1820">
    <property type="entry name" value="alpha/beta hydrolase"/>
    <property type="match status" value="1"/>
</dbReference>
<comment type="caution">
    <text evidence="6">The sequence shown here is derived from an EMBL/GenBank/DDBJ whole genome shotgun (WGS) entry which is preliminary data.</text>
</comment>
<evidence type="ECO:0000256" key="3">
    <source>
        <dbReference type="ARBA" id="ARBA00022801"/>
    </source>
</evidence>
<dbReference type="Pfam" id="PF00561">
    <property type="entry name" value="Abhydrolase_1"/>
    <property type="match status" value="1"/>
</dbReference>
<dbReference type="EMBL" id="VFML01000001">
    <property type="protein sequence ID" value="TQJ04974.1"/>
    <property type="molecule type" value="Genomic_DNA"/>
</dbReference>
<comment type="similarity">
    <text evidence="1">Belongs to the peptidase S33 family.</text>
</comment>